<dbReference type="EMBL" id="MUEO01000004">
    <property type="protein sequence ID" value="OOE46009.1"/>
    <property type="molecule type" value="Genomic_DNA"/>
</dbReference>
<evidence type="ECO:0000313" key="2">
    <source>
        <dbReference type="Proteomes" id="UP000188726"/>
    </source>
</evidence>
<dbReference type="AlphaFoldDB" id="A0AB36K8U6"/>
<protein>
    <submittedName>
        <fullName evidence="1">Glycosyl hydrolase family 26</fullName>
    </submittedName>
</protein>
<name>A0AB36K8U6_9GAMM</name>
<gene>
    <name evidence="1" type="ORF">BZG09_02570</name>
</gene>
<comment type="caution">
    <text evidence="1">The sequence shown here is derived from an EMBL/GenBank/DDBJ whole genome shotgun (WGS) entry which is preliminary data.</text>
</comment>
<dbReference type="GO" id="GO:0016787">
    <property type="term" value="F:hydrolase activity"/>
    <property type="evidence" value="ECO:0007669"/>
    <property type="project" value="UniProtKB-KW"/>
</dbReference>
<dbReference type="Proteomes" id="UP000188726">
    <property type="component" value="Unassembled WGS sequence"/>
</dbReference>
<proteinExistence type="predicted"/>
<accession>A0AB36K8U6</accession>
<dbReference type="RefSeq" id="WP_077456879.1">
    <property type="nucleotide sequence ID" value="NZ_MUEO01000004.1"/>
</dbReference>
<organism evidence="1 2">
    <name type="scientific">Salinivibrio kushneri</name>
    <dbReference type="NCBI Taxonomy" id="1908198"/>
    <lineage>
        <taxon>Bacteria</taxon>
        <taxon>Pseudomonadati</taxon>
        <taxon>Pseudomonadota</taxon>
        <taxon>Gammaproteobacteria</taxon>
        <taxon>Vibrionales</taxon>
        <taxon>Vibrionaceae</taxon>
        <taxon>Salinivibrio</taxon>
    </lineage>
</organism>
<sequence length="262" mass="29754">MDAIDNLGSSAATFSSGFNATAYLQPGENQINMRVLPSGAYEDDFTYRADDTCQVTLYGAFPDGTKKEISNLTATVEDGKPTIKESTTYPANHQSPLVNVDGSVRGPVTKFSRPIHIKTLPRWRWVDATPFDEDNPKHMKMLRRAYSNLTTLLEKRDFEGLKMAWSLANREKAKAEAYMTEPDEFFDVMDLPGKFERADDARVEPRFDWHKYTVKSFMDGRLVRLEDDIGDSPLRIISLEQDSRYTATPFFAIIDGRMVIAR</sequence>
<evidence type="ECO:0000313" key="1">
    <source>
        <dbReference type="EMBL" id="OOE46009.1"/>
    </source>
</evidence>
<reference evidence="1 2" key="1">
    <citation type="journal article" date="2017" name="Genome Announc.">
        <title>Draft Genome Sequences of Salinivibrio proteolyticus, Salinivibrio sharmensis, Salinivibrio siamensis, Salinivibrio costicola subsp. alcaliphilus, Salinivibrio costicola subsp. vallismortis, and 29 New Isolates Belonging to the Genus Salinivibrio.</title>
        <authorList>
            <person name="Lopez-Hermoso C."/>
            <person name="de la Haba R.R."/>
            <person name="Sanchez-Porro C."/>
            <person name="Bayliss S.C."/>
            <person name="Feil E.J."/>
            <person name="Ventosa A."/>
        </authorList>
    </citation>
    <scope>NUCLEOTIDE SEQUENCE [LARGE SCALE GENOMIC DNA]</scope>
    <source>
        <strain evidence="1 2">IC202</strain>
    </source>
</reference>
<keyword evidence="1" id="KW-0378">Hydrolase</keyword>